<feature type="region of interest" description="Disordered" evidence="1">
    <location>
        <begin position="158"/>
        <end position="202"/>
    </location>
</feature>
<evidence type="ECO:0000313" key="5">
    <source>
        <dbReference type="Proteomes" id="UP000248148"/>
    </source>
</evidence>
<evidence type="ECO:0000256" key="1">
    <source>
        <dbReference type="SAM" id="MobiDB-lite"/>
    </source>
</evidence>
<feature type="compositionally biased region" description="Basic and acidic residues" evidence="1">
    <location>
        <begin position="177"/>
        <end position="191"/>
    </location>
</feature>
<feature type="domain" description="PHB accumulation regulatory" evidence="2">
    <location>
        <begin position="74"/>
        <end position="113"/>
    </location>
</feature>
<dbReference type="Pfam" id="PF07879">
    <property type="entry name" value="PHB_acc_N"/>
    <property type="match status" value="1"/>
</dbReference>
<dbReference type="InterPro" id="IPR012909">
    <property type="entry name" value="PHA_DNA-bd_N"/>
</dbReference>
<sequence>MAKSNLPTTIKKYANRRLYNTGTSTYVTLEDLAAMVKNGEDFQVYDAKSGDDITRSVLAQIIFEQENKAGQNLLPTTFLRQLIRFYGDSMQMVVPRYLEQSIDTLTREQEKFRKQISSTFSVGPFAPLEEQVRRNMELFQQTFSMFKPFVQTPGAAVPEVTQDNATSESADDSSGIEELRRQMKEMQERLEQMSNAAAKKDE</sequence>
<dbReference type="OrthoDB" id="9795345at2"/>
<dbReference type="NCBIfam" id="TIGR01848">
    <property type="entry name" value="PHA_reg_PhaR"/>
    <property type="match status" value="1"/>
</dbReference>
<keyword evidence="5" id="KW-1185">Reference proteome</keyword>
<evidence type="ECO:0000259" key="3">
    <source>
        <dbReference type="Pfam" id="PF07879"/>
    </source>
</evidence>
<dbReference type="AlphaFoldDB" id="A0A318T8W5"/>
<dbReference type="InterPro" id="IPR010134">
    <property type="entry name" value="PHA_reg_PhaR"/>
</dbReference>
<name>A0A318T8W5_9BRAD</name>
<accession>A0A318T8W5</accession>
<reference evidence="4 5" key="1">
    <citation type="submission" date="2018-06" db="EMBL/GenBank/DDBJ databases">
        <title>Genomic Encyclopedia of Archaeal and Bacterial Type Strains, Phase II (KMG-II): from individual species to whole genera.</title>
        <authorList>
            <person name="Goeker M."/>
        </authorList>
    </citation>
    <scope>NUCLEOTIDE SEQUENCE [LARGE SCALE GENOMIC DNA]</scope>
    <source>
        <strain evidence="4 5">JCM 11668</strain>
    </source>
</reference>
<protein>
    <submittedName>
        <fullName evidence="4">Polyhydroxyalkanoate synthesis repressor PhaR</fullName>
    </submittedName>
</protein>
<dbReference type="EMBL" id="QJTI01000021">
    <property type="protein sequence ID" value="PYF01481.1"/>
    <property type="molecule type" value="Genomic_DNA"/>
</dbReference>
<proteinExistence type="predicted"/>
<feature type="domain" description="PHA accumulation regulator DNA-binding N-terminal" evidence="3">
    <location>
        <begin position="9"/>
        <end position="68"/>
    </location>
</feature>
<dbReference type="RefSeq" id="WP_110782029.1">
    <property type="nucleotide sequence ID" value="NZ_QJTI01000021.1"/>
</dbReference>
<gene>
    <name evidence="4" type="ORF">BJ122_12151</name>
</gene>
<evidence type="ECO:0000259" key="2">
    <source>
        <dbReference type="Pfam" id="PF05233"/>
    </source>
</evidence>
<dbReference type="Proteomes" id="UP000248148">
    <property type="component" value="Unassembled WGS sequence"/>
</dbReference>
<organism evidence="4 5">
    <name type="scientific">Rhodopseudomonas faecalis</name>
    <dbReference type="NCBI Taxonomy" id="99655"/>
    <lineage>
        <taxon>Bacteria</taxon>
        <taxon>Pseudomonadati</taxon>
        <taxon>Pseudomonadota</taxon>
        <taxon>Alphaproteobacteria</taxon>
        <taxon>Hyphomicrobiales</taxon>
        <taxon>Nitrobacteraceae</taxon>
        <taxon>Rhodopseudomonas</taxon>
    </lineage>
</organism>
<comment type="caution">
    <text evidence="4">The sequence shown here is derived from an EMBL/GenBank/DDBJ whole genome shotgun (WGS) entry which is preliminary data.</text>
</comment>
<evidence type="ECO:0000313" key="4">
    <source>
        <dbReference type="EMBL" id="PYF01481.1"/>
    </source>
</evidence>
<dbReference type="GO" id="GO:0006355">
    <property type="term" value="P:regulation of DNA-templated transcription"/>
    <property type="evidence" value="ECO:0007669"/>
    <property type="project" value="InterPro"/>
</dbReference>
<dbReference type="InterPro" id="IPR007897">
    <property type="entry name" value="PHB_accumulat"/>
</dbReference>
<dbReference type="Pfam" id="PF05233">
    <property type="entry name" value="PHB_acc"/>
    <property type="match status" value="1"/>
</dbReference>